<proteinExistence type="predicted"/>
<sequence>IRIVCAARSPYTAARLTGPAETLSSRRRSFNQISRTKKIGLALTLKQVCPEHGAEPDLPVMKRSSLMNRSNITRPRRRRHSTRPPRPPIPPAPHGAWVTCSANSAAFGPSPRPEMLPCAIKPDNATKMRGTGPTHFLMKNENFRDPR</sequence>
<feature type="compositionally biased region" description="Basic residues" evidence="1">
    <location>
        <begin position="74"/>
        <end position="83"/>
    </location>
</feature>
<feature type="region of interest" description="Disordered" evidence="1">
    <location>
        <begin position="53"/>
        <end position="96"/>
    </location>
</feature>
<gene>
    <name evidence="2" type="ORF">TBRA_LOCUS2527</name>
</gene>
<organism evidence="2 3">
    <name type="scientific">Trichogramma brassicae</name>
    <dbReference type="NCBI Taxonomy" id="86971"/>
    <lineage>
        <taxon>Eukaryota</taxon>
        <taxon>Metazoa</taxon>
        <taxon>Ecdysozoa</taxon>
        <taxon>Arthropoda</taxon>
        <taxon>Hexapoda</taxon>
        <taxon>Insecta</taxon>
        <taxon>Pterygota</taxon>
        <taxon>Neoptera</taxon>
        <taxon>Endopterygota</taxon>
        <taxon>Hymenoptera</taxon>
        <taxon>Apocrita</taxon>
        <taxon>Proctotrupomorpha</taxon>
        <taxon>Chalcidoidea</taxon>
        <taxon>Trichogrammatidae</taxon>
        <taxon>Trichogramma</taxon>
    </lineage>
</organism>
<feature type="non-terminal residue" evidence="2">
    <location>
        <position position="1"/>
    </location>
</feature>
<reference evidence="2 3" key="1">
    <citation type="submission" date="2020-02" db="EMBL/GenBank/DDBJ databases">
        <authorList>
            <person name="Ferguson B K."/>
        </authorList>
    </citation>
    <scope>NUCLEOTIDE SEQUENCE [LARGE SCALE GENOMIC DNA]</scope>
</reference>
<dbReference type="AlphaFoldDB" id="A0A6H5I3V5"/>
<accession>A0A6H5I3V5</accession>
<evidence type="ECO:0000256" key="1">
    <source>
        <dbReference type="SAM" id="MobiDB-lite"/>
    </source>
</evidence>
<keyword evidence="3" id="KW-1185">Reference proteome</keyword>
<feature type="region of interest" description="Disordered" evidence="1">
    <location>
        <begin position="122"/>
        <end position="147"/>
    </location>
</feature>
<protein>
    <submittedName>
        <fullName evidence="2">Uncharacterized protein</fullName>
    </submittedName>
</protein>
<dbReference type="EMBL" id="CADCXV010000497">
    <property type="protein sequence ID" value="CAB0030529.1"/>
    <property type="molecule type" value="Genomic_DNA"/>
</dbReference>
<feature type="compositionally biased region" description="Pro residues" evidence="1">
    <location>
        <begin position="84"/>
        <end position="93"/>
    </location>
</feature>
<name>A0A6H5I3V5_9HYME</name>
<evidence type="ECO:0000313" key="2">
    <source>
        <dbReference type="EMBL" id="CAB0030529.1"/>
    </source>
</evidence>
<evidence type="ECO:0000313" key="3">
    <source>
        <dbReference type="Proteomes" id="UP000479190"/>
    </source>
</evidence>
<dbReference type="Proteomes" id="UP000479190">
    <property type="component" value="Unassembled WGS sequence"/>
</dbReference>